<dbReference type="AlphaFoldDB" id="A0A2T0X5P3"/>
<evidence type="ECO:0000313" key="2">
    <source>
        <dbReference type="Proteomes" id="UP000238392"/>
    </source>
</evidence>
<organism evidence="1 2">
    <name type="scientific">Donghicola tyrosinivorans</name>
    <dbReference type="NCBI Taxonomy" id="1652492"/>
    <lineage>
        <taxon>Bacteria</taxon>
        <taxon>Pseudomonadati</taxon>
        <taxon>Pseudomonadota</taxon>
        <taxon>Alphaproteobacteria</taxon>
        <taxon>Rhodobacterales</taxon>
        <taxon>Roseobacteraceae</taxon>
        <taxon>Donghicola</taxon>
    </lineage>
</organism>
<comment type="caution">
    <text evidence="1">The sequence shown here is derived from an EMBL/GenBank/DDBJ whole genome shotgun (WGS) entry which is preliminary data.</text>
</comment>
<sequence length="93" mass="10495">MSKTETFKNSATQRSAALSAPLVLHLETNTATQQEVLQAIHALPFQISQALDPLVTQLEEQKAQNVQLLERMEKQDQLMRSLGKLLQTLKPRE</sequence>
<protein>
    <submittedName>
        <fullName evidence="1">Uncharacterized protein</fullName>
    </submittedName>
</protein>
<dbReference type="Proteomes" id="UP000238392">
    <property type="component" value="Unassembled WGS sequence"/>
</dbReference>
<gene>
    <name evidence="1" type="ORF">CLV74_101373</name>
</gene>
<reference evidence="1 2" key="1">
    <citation type="submission" date="2018-03" db="EMBL/GenBank/DDBJ databases">
        <title>Genomic Encyclopedia of Archaeal and Bacterial Type Strains, Phase II (KMG-II): from individual species to whole genera.</title>
        <authorList>
            <person name="Goeker M."/>
        </authorList>
    </citation>
    <scope>NUCLEOTIDE SEQUENCE [LARGE SCALE GENOMIC DNA]</scope>
    <source>
        <strain evidence="1 2">DSM 100212</strain>
    </source>
</reference>
<accession>A0A2T0X5P3</accession>
<keyword evidence="2" id="KW-1185">Reference proteome</keyword>
<dbReference type="EMBL" id="PVTQ01000001">
    <property type="protein sequence ID" value="PRY94237.1"/>
    <property type="molecule type" value="Genomic_DNA"/>
</dbReference>
<name>A0A2T0X5P3_9RHOB</name>
<evidence type="ECO:0000313" key="1">
    <source>
        <dbReference type="EMBL" id="PRY94237.1"/>
    </source>
</evidence>
<proteinExistence type="predicted"/>